<evidence type="ECO:0000313" key="1">
    <source>
        <dbReference type="EMBL" id="KAK3795344.1"/>
    </source>
</evidence>
<accession>A0AAE1E5P8</accession>
<dbReference type="Proteomes" id="UP001283361">
    <property type="component" value="Unassembled WGS sequence"/>
</dbReference>
<evidence type="ECO:0000313" key="2">
    <source>
        <dbReference type="Proteomes" id="UP001283361"/>
    </source>
</evidence>
<name>A0AAE1E5P8_9GAST</name>
<reference evidence="1" key="1">
    <citation type="journal article" date="2023" name="G3 (Bethesda)">
        <title>A reference genome for the long-term kleptoplast-retaining sea slug Elysia crispata morphotype clarki.</title>
        <authorList>
            <person name="Eastman K.E."/>
            <person name="Pendleton A.L."/>
            <person name="Shaikh M.A."/>
            <person name="Suttiyut T."/>
            <person name="Ogas R."/>
            <person name="Tomko P."/>
            <person name="Gavelis G."/>
            <person name="Widhalm J.R."/>
            <person name="Wisecaver J.H."/>
        </authorList>
    </citation>
    <scope>NUCLEOTIDE SEQUENCE</scope>
    <source>
        <strain evidence="1">ECLA1</strain>
    </source>
</reference>
<proteinExistence type="predicted"/>
<dbReference type="AlphaFoldDB" id="A0AAE1E5P8"/>
<organism evidence="1 2">
    <name type="scientific">Elysia crispata</name>
    <name type="common">lettuce slug</name>
    <dbReference type="NCBI Taxonomy" id="231223"/>
    <lineage>
        <taxon>Eukaryota</taxon>
        <taxon>Metazoa</taxon>
        <taxon>Spiralia</taxon>
        <taxon>Lophotrochozoa</taxon>
        <taxon>Mollusca</taxon>
        <taxon>Gastropoda</taxon>
        <taxon>Heterobranchia</taxon>
        <taxon>Euthyneura</taxon>
        <taxon>Panpulmonata</taxon>
        <taxon>Sacoglossa</taxon>
        <taxon>Placobranchoidea</taxon>
        <taxon>Plakobranchidae</taxon>
        <taxon>Elysia</taxon>
    </lineage>
</organism>
<sequence>MKHDHRSINRLAGQQSVLVRSSIASITTIRQIPGILCRPSTSKHLEWKHSTGIPRVRRQFSFQSDDMLEENWARVYME</sequence>
<comment type="caution">
    <text evidence="1">The sequence shown here is derived from an EMBL/GenBank/DDBJ whole genome shotgun (WGS) entry which is preliminary data.</text>
</comment>
<dbReference type="EMBL" id="JAWDGP010001071">
    <property type="protein sequence ID" value="KAK3795344.1"/>
    <property type="molecule type" value="Genomic_DNA"/>
</dbReference>
<gene>
    <name evidence="1" type="ORF">RRG08_019618</name>
</gene>
<protein>
    <submittedName>
        <fullName evidence="1">Uncharacterized protein</fullName>
    </submittedName>
</protein>
<keyword evidence="2" id="KW-1185">Reference proteome</keyword>